<evidence type="ECO:0000313" key="2">
    <source>
        <dbReference type="Proteomes" id="UP000323136"/>
    </source>
</evidence>
<evidence type="ECO:0008006" key="3">
    <source>
        <dbReference type="Google" id="ProtNLM"/>
    </source>
</evidence>
<sequence length="212" mass="24515">MKKVVYTILVSMFISCSPTLLKSTWKSNEYVGYKAENVLIVGVTQNTTARMKYEERLKNEFNKRGVKSSQSALIFEDSFKNSKQTEENIEKEVAKLVNQGYETVLISAVTGVDEKVQYSGDIPTTFIGVHRFGRRYYLYQDIYFRPGYYDSYKVYHIETSIYNLKTNNEKSLVWVGSYDLVDPSDINYSVNKYVKTLVNSLEEEKIITKIGN</sequence>
<keyword evidence="2" id="KW-1185">Reference proteome</keyword>
<dbReference type="AlphaFoldDB" id="A0A5S5DWH3"/>
<evidence type="ECO:0000313" key="1">
    <source>
        <dbReference type="EMBL" id="TYQ00274.1"/>
    </source>
</evidence>
<proteinExistence type="predicted"/>
<comment type="caution">
    <text evidence="1">The sequence shown here is derived from an EMBL/GenBank/DDBJ whole genome shotgun (WGS) entry which is preliminary data.</text>
</comment>
<dbReference type="EMBL" id="VNIA01000001">
    <property type="protein sequence ID" value="TYQ00274.1"/>
    <property type="molecule type" value="Genomic_DNA"/>
</dbReference>
<dbReference type="OrthoDB" id="6077795at2"/>
<reference evidence="1 2" key="1">
    <citation type="submission" date="2019-07" db="EMBL/GenBank/DDBJ databases">
        <title>Genomic Encyclopedia of Type Strains, Phase IV (KMG-IV): sequencing the most valuable type-strain genomes for metagenomic binning, comparative biology and taxonomic classification.</title>
        <authorList>
            <person name="Goeker M."/>
        </authorList>
    </citation>
    <scope>NUCLEOTIDE SEQUENCE [LARGE SCALE GENOMIC DNA]</scope>
    <source>
        <strain evidence="1 2">DSM 18961</strain>
    </source>
</reference>
<gene>
    <name evidence="1" type="ORF">C7447_101884</name>
</gene>
<name>A0A5S5DWH3_9FLAO</name>
<dbReference type="Proteomes" id="UP000323136">
    <property type="component" value="Unassembled WGS sequence"/>
</dbReference>
<organism evidence="1 2">
    <name type="scientific">Tenacibaculum adriaticum</name>
    <dbReference type="NCBI Taxonomy" id="413713"/>
    <lineage>
        <taxon>Bacteria</taxon>
        <taxon>Pseudomonadati</taxon>
        <taxon>Bacteroidota</taxon>
        <taxon>Flavobacteriia</taxon>
        <taxon>Flavobacteriales</taxon>
        <taxon>Flavobacteriaceae</taxon>
        <taxon>Tenacibaculum</taxon>
    </lineage>
</organism>
<dbReference type="RefSeq" id="WP_148869102.1">
    <property type="nucleotide sequence ID" value="NZ_VNIA01000001.1"/>
</dbReference>
<dbReference type="PROSITE" id="PS51257">
    <property type="entry name" value="PROKAR_LIPOPROTEIN"/>
    <property type="match status" value="1"/>
</dbReference>
<protein>
    <recommendedName>
        <fullName evidence="3">Lipoprotein</fullName>
    </recommendedName>
</protein>
<accession>A0A5S5DWH3</accession>